<feature type="compositionally biased region" description="Polar residues" evidence="1">
    <location>
        <begin position="150"/>
        <end position="170"/>
    </location>
</feature>
<protein>
    <recommendedName>
        <fullName evidence="4">C2H2-type domain-containing protein</fullName>
    </recommendedName>
</protein>
<comment type="caution">
    <text evidence="2">The sequence shown here is derived from an EMBL/GenBank/DDBJ whole genome shotgun (WGS) entry which is preliminary data.</text>
</comment>
<evidence type="ECO:0008006" key="4">
    <source>
        <dbReference type="Google" id="ProtNLM"/>
    </source>
</evidence>
<sequence length="179" mass="20289">MTIAINDIMKISGNWQCKLCVGWSERETTSLEHATPHRRQKKQPLKQQQKIERKQPEKPTQGPNNVFDHHWAECDCVGFYPLVELLQRQKYTTTTRKRESGSKNNGKDKAGQKLPGHAEKEPSVSPDEAPKETEDSEQMESGIVKEKQQKSTASEPSQEGETAQQQNGGENSAEVMRRC</sequence>
<reference evidence="2 3" key="1">
    <citation type="submission" date="2024-10" db="EMBL/GenBank/DDBJ databases">
        <authorList>
            <person name="Kim D."/>
        </authorList>
    </citation>
    <scope>NUCLEOTIDE SEQUENCE [LARGE SCALE GENOMIC DNA]</scope>
    <source>
        <strain evidence="2">BH-2024</strain>
    </source>
</reference>
<feature type="region of interest" description="Disordered" evidence="1">
    <location>
        <begin position="29"/>
        <end position="66"/>
    </location>
</feature>
<feature type="region of interest" description="Disordered" evidence="1">
    <location>
        <begin position="91"/>
        <end position="179"/>
    </location>
</feature>
<evidence type="ECO:0000313" key="3">
    <source>
        <dbReference type="Proteomes" id="UP001620626"/>
    </source>
</evidence>
<name>A0ABD2LSX0_9BILA</name>
<proteinExistence type="predicted"/>
<gene>
    <name evidence="2" type="ORF">niasHT_005541</name>
</gene>
<dbReference type="AlphaFoldDB" id="A0ABD2LSX0"/>
<dbReference type="Proteomes" id="UP001620626">
    <property type="component" value="Unassembled WGS sequence"/>
</dbReference>
<organism evidence="2 3">
    <name type="scientific">Heterodera trifolii</name>
    <dbReference type="NCBI Taxonomy" id="157864"/>
    <lineage>
        <taxon>Eukaryota</taxon>
        <taxon>Metazoa</taxon>
        <taxon>Ecdysozoa</taxon>
        <taxon>Nematoda</taxon>
        <taxon>Chromadorea</taxon>
        <taxon>Rhabditida</taxon>
        <taxon>Tylenchina</taxon>
        <taxon>Tylenchomorpha</taxon>
        <taxon>Tylenchoidea</taxon>
        <taxon>Heteroderidae</taxon>
        <taxon>Heteroderinae</taxon>
        <taxon>Heterodera</taxon>
    </lineage>
</organism>
<dbReference type="EMBL" id="JBICBT010000285">
    <property type="protein sequence ID" value="KAL3118338.1"/>
    <property type="molecule type" value="Genomic_DNA"/>
</dbReference>
<keyword evidence="3" id="KW-1185">Reference proteome</keyword>
<evidence type="ECO:0000313" key="2">
    <source>
        <dbReference type="EMBL" id="KAL3118338.1"/>
    </source>
</evidence>
<feature type="compositionally biased region" description="Basic and acidic residues" evidence="1">
    <location>
        <begin position="96"/>
        <end position="133"/>
    </location>
</feature>
<accession>A0ABD2LSX0</accession>
<evidence type="ECO:0000256" key="1">
    <source>
        <dbReference type="SAM" id="MobiDB-lite"/>
    </source>
</evidence>